<evidence type="ECO:0000313" key="3">
    <source>
        <dbReference type="EMBL" id="MDG3493741.1"/>
    </source>
</evidence>
<dbReference type="RefSeq" id="WP_009625793.1">
    <property type="nucleotide sequence ID" value="NZ_VBTY01000020.1"/>
</dbReference>
<keyword evidence="4" id="KW-1185">Reference proteome</keyword>
<sequence>MQNTRLSQIVNINIRRLSQWSSNPWRRTSLIAISLLLGFFLASVISTSTGAKSELDILAAAITVFFVELTNRFVYSQKRLTRSDGTITPRPLTSEMLNSLKLGITYGLFLEAFKLGS</sequence>
<name>A0A9X4RGT1_9CYAN</name>
<evidence type="ECO:0000313" key="4">
    <source>
        <dbReference type="Proteomes" id="UP001152872"/>
    </source>
</evidence>
<gene>
    <name evidence="3" type="ORF">FEV09_04145</name>
</gene>
<keyword evidence="2" id="KW-0812">Transmembrane</keyword>
<dbReference type="PANTHER" id="PTHR33787">
    <property type="match status" value="1"/>
</dbReference>
<keyword evidence="2" id="KW-1133">Transmembrane helix</keyword>
<dbReference type="Proteomes" id="UP001152872">
    <property type="component" value="Unassembled WGS sequence"/>
</dbReference>
<dbReference type="Pfam" id="PF04483">
    <property type="entry name" value="DUF565"/>
    <property type="match status" value="1"/>
</dbReference>
<evidence type="ECO:0000256" key="1">
    <source>
        <dbReference type="ARBA" id="ARBA00009846"/>
    </source>
</evidence>
<evidence type="ECO:0000256" key="2">
    <source>
        <dbReference type="SAM" id="Phobius"/>
    </source>
</evidence>
<proteinExistence type="inferred from homology"/>
<dbReference type="PANTHER" id="PTHR33787:SF5">
    <property type="entry name" value="YCF20-LIKE PROTEIN"/>
    <property type="match status" value="1"/>
</dbReference>
<protein>
    <submittedName>
        <fullName evidence="3">DUF565 domain-containing protein</fullName>
    </submittedName>
</protein>
<feature type="transmembrane region" description="Helical" evidence="2">
    <location>
        <begin position="57"/>
        <end position="75"/>
    </location>
</feature>
<comment type="caution">
    <text evidence="3">The sequence shown here is derived from an EMBL/GenBank/DDBJ whole genome shotgun (WGS) entry which is preliminary data.</text>
</comment>
<organism evidence="3 4">
    <name type="scientific">Pseudanabaena catenata USMAC16</name>
    <dbReference type="NCBI Taxonomy" id="1855837"/>
    <lineage>
        <taxon>Bacteria</taxon>
        <taxon>Bacillati</taxon>
        <taxon>Cyanobacteriota</taxon>
        <taxon>Cyanophyceae</taxon>
        <taxon>Pseudanabaenales</taxon>
        <taxon>Pseudanabaenaceae</taxon>
        <taxon>Pseudanabaena</taxon>
    </lineage>
</organism>
<accession>A0A9X4RGT1</accession>
<dbReference type="InterPro" id="IPR007572">
    <property type="entry name" value="Uncharacterised_Ycf20"/>
</dbReference>
<comment type="similarity">
    <text evidence="1">Belongs to the ycf20 family.</text>
</comment>
<keyword evidence="2" id="KW-0472">Membrane</keyword>
<dbReference type="EMBL" id="VBTY01000020">
    <property type="protein sequence ID" value="MDG3493741.1"/>
    <property type="molecule type" value="Genomic_DNA"/>
</dbReference>
<feature type="transmembrane region" description="Helical" evidence="2">
    <location>
        <begin position="25"/>
        <end position="45"/>
    </location>
</feature>
<dbReference type="AlphaFoldDB" id="A0A9X4RGT1"/>
<reference evidence="3" key="1">
    <citation type="submission" date="2019-05" db="EMBL/GenBank/DDBJ databases">
        <title>Whole genome sequencing of Pseudanabaena catenata USMAC16.</title>
        <authorList>
            <person name="Khan Z."/>
            <person name="Omar W.M."/>
            <person name="Convey P."/>
            <person name="Merican F."/>
            <person name="Najimudin N."/>
        </authorList>
    </citation>
    <scope>NUCLEOTIDE SEQUENCE</scope>
    <source>
        <strain evidence="3">USMAC16</strain>
    </source>
</reference>